<comment type="caution">
    <text evidence="2">The sequence shown here is derived from an EMBL/GenBank/DDBJ whole genome shotgun (WGS) entry which is preliminary data.</text>
</comment>
<dbReference type="EMBL" id="JASWJB010000013">
    <property type="protein sequence ID" value="KAK2612668.1"/>
    <property type="molecule type" value="Genomic_DNA"/>
</dbReference>
<dbReference type="InterPro" id="IPR050266">
    <property type="entry name" value="AB_hydrolase_sf"/>
</dbReference>
<organism evidence="2 3">
    <name type="scientific">Conoideocrella luteorostrata</name>
    <dbReference type="NCBI Taxonomy" id="1105319"/>
    <lineage>
        <taxon>Eukaryota</taxon>
        <taxon>Fungi</taxon>
        <taxon>Dikarya</taxon>
        <taxon>Ascomycota</taxon>
        <taxon>Pezizomycotina</taxon>
        <taxon>Sordariomycetes</taxon>
        <taxon>Hypocreomycetidae</taxon>
        <taxon>Hypocreales</taxon>
        <taxon>Clavicipitaceae</taxon>
        <taxon>Conoideocrella</taxon>
    </lineage>
</organism>
<proteinExistence type="predicted"/>
<dbReference type="AlphaFoldDB" id="A0AAJ0D069"/>
<name>A0AAJ0D069_9HYPO</name>
<reference evidence="2" key="1">
    <citation type="submission" date="2023-06" db="EMBL/GenBank/DDBJ databases">
        <title>Conoideocrella luteorostrata (Hypocreales: Clavicipitaceae), a potential biocontrol fungus for elongate hemlock scale in United States Christmas tree production areas.</title>
        <authorList>
            <person name="Barrett H."/>
            <person name="Lovett B."/>
            <person name="Macias A.M."/>
            <person name="Stajich J.E."/>
            <person name="Kasson M.T."/>
        </authorList>
    </citation>
    <scope>NUCLEOTIDE SEQUENCE</scope>
    <source>
        <strain evidence="2">ARSEF 14590</strain>
    </source>
</reference>
<dbReference type="InterPro" id="IPR029058">
    <property type="entry name" value="AB_hydrolase_fold"/>
</dbReference>
<evidence type="ECO:0000313" key="2">
    <source>
        <dbReference type="EMBL" id="KAK2612668.1"/>
    </source>
</evidence>
<dbReference type="Pfam" id="PF12697">
    <property type="entry name" value="Abhydrolase_6"/>
    <property type="match status" value="1"/>
</dbReference>
<evidence type="ECO:0000259" key="1">
    <source>
        <dbReference type="Pfam" id="PF12697"/>
    </source>
</evidence>
<keyword evidence="3" id="KW-1185">Reference proteome</keyword>
<dbReference type="PANTHER" id="PTHR43798:SF33">
    <property type="entry name" value="HYDROLASE, PUTATIVE (AFU_ORTHOLOGUE AFUA_2G14860)-RELATED"/>
    <property type="match status" value="1"/>
</dbReference>
<evidence type="ECO:0000313" key="3">
    <source>
        <dbReference type="Proteomes" id="UP001251528"/>
    </source>
</evidence>
<gene>
    <name evidence="2" type="ORF">QQS21_001285</name>
</gene>
<dbReference type="SUPFAM" id="SSF53474">
    <property type="entry name" value="alpha/beta-Hydrolases"/>
    <property type="match status" value="1"/>
</dbReference>
<dbReference type="Gene3D" id="3.40.50.1820">
    <property type="entry name" value="alpha/beta hydrolase"/>
    <property type="match status" value="1"/>
</dbReference>
<dbReference type="Proteomes" id="UP001251528">
    <property type="component" value="Unassembled WGS sequence"/>
</dbReference>
<feature type="domain" description="AB hydrolase-1" evidence="1">
    <location>
        <begin position="27"/>
        <end position="264"/>
    </location>
</feature>
<protein>
    <recommendedName>
        <fullName evidence="1">AB hydrolase-1 domain-containing protein</fullName>
    </recommendedName>
</protein>
<dbReference type="InterPro" id="IPR000073">
    <property type="entry name" value="AB_hydrolase_1"/>
</dbReference>
<dbReference type="PANTHER" id="PTHR43798">
    <property type="entry name" value="MONOACYLGLYCEROL LIPASE"/>
    <property type="match status" value="1"/>
</dbReference>
<dbReference type="PRINTS" id="PR00111">
    <property type="entry name" value="ABHYDROLASE"/>
</dbReference>
<dbReference type="GO" id="GO:0016020">
    <property type="term" value="C:membrane"/>
    <property type="evidence" value="ECO:0007669"/>
    <property type="project" value="TreeGrafter"/>
</dbReference>
<accession>A0AAJ0D069</accession>
<sequence>MPTRTVKTSHGLIHVVMGGLAASEPTLLLIHGNSSSSKIFQYIIKSRAISDRYCIVACDLPGHGSSSNAIDPELAYTMSGYASCLLEVLTTLCVKDVVILGWSLGGHIALEMGTPDNQIARIRGVLLVGTPPSSGPSVSKAFKHDSPHMHLTGQEHLSHEEAYQYCHEAIGNSFKEWQKLDILRTDGKARRLMFQAFRANSGVDQVRIVAEERNVLFGVVNGGEEPFVNLDYIDTLEWANLWEGRCHRLPGLGHAPFWEAPEVFELALLRFIEACL</sequence>